<name>A0A916ZD43_9BACL</name>
<comment type="caution">
    <text evidence="2">The sequence shown here is derived from an EMBL/GenBank/DDBJ whole genome shotgun (WGS) entry which is preliminary data.</text>
</comment>
<keyword evidence="1" id="KW-0472">Membrane</keyword>
<protein>
    <submittedName>
        <fullName evidence="2">Uncharacterized protein</fullName>
    </submittedName>
</protein>
<evidence type="ECO:0000313" key="3">
    <source>
        <dbReference type="Proteomes" id="UP000612456"/>
    </source>
</evidence>
<feature type="transmembrane region" description="Helical" evidence="1">
    <location>
        <begin position="379"/>
        <end position="401"/>
    </location>
</feature>
<feature type="transmembrane region" description="Helical" evidence="1">
    <location>
        <begin position="311"/>
        <end position="330"/>
    </location>
</feature>
<keyword evidence="1" id="KW-0812">Transmembrane</keyword>
<sequence>MTKKAKIIAFILMIVSVIGCLPLLAERWQAEHSDNKVEFAVPGAWILGPDGKVDINQAKRWKQGGATTVMLDNSSLPADSRGLDGQLPETYRAAAAALRQEGLQVTAYVRPEAVPVNEPQLDEMFQGLFEAGIDRVQFAGMEIPGYPDQLKPLGLAISGHGLHSVLVKSQKGALELSRQSDYMSIRSLFFDRPKLSAMNVREAADAFELGVRERGIRLITFMPGSSGEGNAPDGDGGVSSAAYEEHAGNIIKALRTELGENYRFGGAAPISTLMETPGKLARILPVMGIGALFLLLGSCLFGFLSRTMQGAVIIAVTAATVLLTAAWLFAPDPWAGRTQSVIALWGAISAPTAAVLWLRERLKRRHDSRLSDGQSGMGLLSAIAAYIGALAITSAGIVYVTSLLSDISYLAYVDLFRGVKLLYVGPIALITACLLLDGGWQGMRSKPRPSFPAAGGASGRRRIWLGGTVLLAVAALLVFLLVRTGNSDLVLPYEGELRQLLTDWFGIRPRTKEWLIGHPLLMAAACLLACRNRGAVILPVAAIGLCSMMNTFTHLHSPLAVSLTRSWTGALFGGLIGLTIYLLLFRRSDKPYRY</sequence>
<evidence type="ECO:0000313" key="2">
    <source>
        <dbReference type="EMBL" id="GGD87022.1"/>
    </source>
</evidence>
<dbReference type="Pfam" id="PF18949">
    <property type="entry name" value="DUF5693"/>
    <property type="match status" value="1"/>
</dbReference>
<proteinExistence type="predicted"/>
<dbReference type="AlphaFoldDB" id="A0A916ZD43"/>
<dbReference type="RefSeq" id="WP_188996530.1">
    <property type="nucleotide sequence ID" value="NZ_BMHP01000004.1"/>
</dbReference>
<dbReference type="PROSITE" id="PS51257">
    <property type="entry name" value="PROKAR_LIPOPROTEIN"/>
    <property type="match status" value="1"/>
</dbReference>
<keyword evidence="3" id="KW-1185">Reference proteome</keyword>
<feature type="transmembrane region" description="Helical" evidence="1">
    <location>
        <begin position="537"/>
        <end position="555"/>
    </location>
</feature>
<feature type="transmembrane region" description="Helical" evidence="1">
    <location>
        <begin position="514"/>
        <end position="530"/>
    </location>
</feature>
<feature type="transmembrane region" description="Helical" evidence="1">
    <location>
        <begin position="342"/>
        <end position="358"/>
    </location>
</feature>
<feature type="transmembrane region" description="Helical" evidence="1">
    <location>
        <begin position="421"/>
        <end position="442"/>
    </location>
</feature>
<keyword evidence="1" id="KW-1133">Transmembrane helix</keyword>
<feature type="transmembrane region" description="Helical" evidence="1">
    <location>
        <begin position="283"/>
        <end position="304"/>
    </location>
</feature>
<dbReference type="EMBL" id="BMHP01000004">
    <property type="protein sequence ID" value="GGD87022.1"/>
    <property type="molecule type" value="Genomic_DNA"/>
</dbReference>
<dbReference type="Proteomes" id="UP000612456">
    <property type="component" value="Unassembled WGS sequence"/>
</dbReference>
<gene>
    <name evidence="2" type="ORF">GCM10010911_51830</name>
</gene>
<accession>A0A916ZD43</accession>
<feature type="transmembrane region" description="Helical" evidence="1">
    <location>
        <begin position="463"/>
        <end position="482"/>
    </location>
</feature>
<organism evidence="2 3">
    <name type="scientific">Paenibacillus nasutitermitis</name>
    <dbReference type="NCBI Taxonomy" id="1652958"/>
    <lineage>
        <taxon>Bacteria</taxon>
        <taxon>Bacillati</taxon>
        <taxon>Bacillota</taxon>
        <taxon>Bacilli</taxon>
        <taxon>Bacillales</taxon>
        <taxon>Paenibacillaceae</taxon>
        <taxon>Paenibacillus</taxon>
    </lineage>
</organism>
<evidence type="ECO:0000256" key="1">
    <source>
        <dbReference type="SAM" id="Phobius"/>
    </source>
</evidence>
<feature type="transmembrane region" description="Helical" evidence="1">
    <location>
        <begin position="7"/>
        <end position="25"/>
    </location>
</feature>
<dbReference type="InterPro" id="IPR043748">
    <property type="entry name" value="DUF5693"/>
</dbReference>
<reference evidence="2" key="2">
    <citation type="submission" date="2020-09" db="EMBL/GenBank/DDBJ databases">
        <authorList>
            <person name="Sun Q."/>
            <person name="Zhou Y."/>
        </authorList>
    </citation>
    <scope>NUCLEOTIDE SEQUENCE</scope>
    <source>
        <strain evidence="2">CGMCC 1.15178</strain>
    </source>
</reference>
<feature type="transmembrane region" description="Helical" evidence="1">
    <location>
        <begin position="567"/>
        <end position="585"/>
    </location>
</feature>
<reference evidence="2" key="1">
    <citation type="journal article" date="2014" name="Int. J. Syst. Evol. Microbiol.">
        <title>Complete genome sequence of Corynebacterium casei LMG S-19264T (=DSM 44701T), isolated from a smear-ripened cheese.</title>
        <authorList>
            <consortium name="US DOE Joint Genome Institute (JGI-PGF)"/>
            <person name="Walter F."/>
            <person name="Albersmeier A."/>
            <person name="Kalinowski J."/>
            <person name="Ruckert C."/>
        </authorList>
    </citation>
    <scope>NUCLEOTIDE SEQUENCE</scope>
    <source>
        <strain evidence="2">CGMCC 1.15178</strain>
    </source>
</reference>